<dbReference type="PANTHER" id="PTHR46580">
    <property type="entry name" value="SENSOR KINASE-RELATED"/>
    <property type="match status" value="1"/>
</dbReference>
<evidence type="ECO:0000313" key="2">
    <source>
        <dbReference type="EMBL" id="ETR67860.1"/>
    </source>
</evidence>
<protein>
    <recommendedName>
        <fullName evidence="4">Fibronectin type-III domain-containing protein</fullName>
    </recommendedName>
</protein>
<feature type="non-terminal residue" evidence="2">
    <location>
        <position position="1"/>
    </location>
</feature>
<dbReference type="SUPFAM" id="SSF69318">
    <property type="entry name" value="Integrin alpha N-terminal domain"/>
    <property type="match status" value="2"/>
</dbReference>
<dbReference type="EMBL" id="ATBP01001183">
    <property type="protein sequence ID" value="ETR67860.1"/>
    <property type="molecule type" value="Genomic_DNA"/>
</dbReference>
<dbReference type="AlphaFoldDB" id="A0A1V1NZ54"/>
<dbReference type="Proteomes" id="UP000189670">
    <property type="component" value="Unassembled WGS sequence"/>
</dbReference>
<dbReference type="Gene3D" id="2.130.10.130">
    <property type="entry name" value="Integrin alpha, N-terminal"/>
    <property type="match status" value="3"/>
</dbReference>
<keyword evidence="1" id="KW-0732">Signal</keyword>
<gene>
    <name evidence="2" type="ORF">OMM_11137</name>
</gene>
<comment type="caution">
    <text evidence="2">The sequence shown here is derived from an EMBL/GenBank/DDBJ whole genome shotgun (WGS) entry which is preliminary data.</text>
</comment>
<evidence type="ECO:0000256" key="1">
    <source>
        <dbReference type="ARBA" id="ARBA00022729"/>
    </source>
</evidence>
<reference evidence="3" key="1">
    <citation type="submission" date="2012-11" db="EMBL/GenBank/DDBJ databases">
        <authorList>
            <person name="Lucero-Rivera Y.E."/>
            <person name="Tovar-Ramirez D."/>
        </authorList>
    </citation>
    <scope>NUCLEOTIDE SEQUENCE [LARGE SCALE GENOMIC DNA]</scope>
    <source>
        <strain evidence="3">Araruama</strain>
    </source>
</reference>
<name>A0A1V1NZ54_9BACT</name>
<dbReference type="InterPro" id="IPR013517">
    <property type="entry name" value="FG-GAP"/>
</dbReference>
<sequence>LTKESSDLSLVSLENIVISGTGASRTLTITPTSNQSGTASITISVLDGDIRITESFSLTILSLYTENTDISLTDVGSGSAVFGDYDNDGDLDILITGNDGTNKIAKIYNNTEGSFSEAVGISIIGVYHSSAAFGDYDNDGDLDLLLSGSTGSAKIAKLYRNTGGNFTEETNFTGVEYGTMTFGDYDNDGDQDILITGQTESNRIAKVFQNTEGSFSEDTTITLTDVYNGSGAFGDYDNDGDLDILITGDNGSFNVAKVYQNTGGDFTVDASISLTGISSSSAAFGDYDNDGDLDLLIAGNTGSSYMASLFQNTEGNFNEVTDLALPDVYNSPVAAFGDYDNDGDLDILITGQTDNSRVAKVFQNSEGNFSEDLSILLPGVSSSAAAFGDYDNDGDLDILITGFTGTEKISKIFTNHSIQSNTAPSAPSTVTSIVSGENVLLSWSAGSDAETISPTGLNYNIRIGSTPGGNDILAPMALPLSNGYRLIPARGIFQNLTATYLLSEGTYYWSVQTIDTAFAGSEFTAESTFEIAISPVISEIPNQSTNQNTPVSSIAFHITDTGSAPCSMNLTITSSNTTLIPNENITYTCNNNTYTLTVTPATNQSGIATINIIAEDNYNLTSSTSFDLNVNAMPEIASVDDQDTLIDLPTSIAFQVTDTEGGDLPLQVMQTNFTLIPFGNISITGDNVTTDGTNYTLSTSPGTPETISLTITPASGQTGTSNINIQVTDNGTTVQKSFAYNVLPVYTVDESISLSPVSKSALAFGDIDNDGDLDLLLTGNIAVYSRISKLYRNTNGNFIEDTGNSLPPILEGAVAFGDYDNDDDLDILITGDAGSEIIAKVYQNTAGNFSEDTNIELSGVVYGTAIFGDYDNDGDLDILISGQDDNNVKITKLYQNQNGSFDEDTSNNLLGVSNAFAVFGDYDNDGDLDILLTGQDNDYVRQSKL</sequence>
<organism evidence="2 3">
    <name type="scientific">Candidatus Magnetoglobus multicellularis str. Araruama</name>
    <dbReference type="NCBI Taxonomy" id="890399"/>
    <lineage>
        <taxon>Bacteria</taxon>
        <taxon>Pseudomonadati</taxon>
        <taxon>Thermodesulfobacteriota</taxon>
        <taxon>Desulfobacteria</taxon>
        <taxon>Desulfobacterales</taxon>
        <taxon>Desulfobacteraceae</taxon>
        <taxon>Candidatus Magnetoglobus</taxon>
    </lineage>
</organism>
<dbReference type="PANTHER" id="PTHR46580:SF4">
    <property type="entry name" value="ATP_GTP-BINDING PROTEIN"/>
    <property type="match status" value="1"/>
</dbReference>
<accession>A0A1V1NZ54</accession>
<evidence type="ECO:0008006" key="4">
    <source>
        <dbReference type="Google" id="ProtNLM"/>
    </source>
</evidence>
<evidence type="ECO:0000313" key="3">
    <source>
        <dbReference type="Proteomes" id="UP000189670"/>
    </source>
</evidence>
<dbReference type="InterPro" id="IPR028994">
    <property type="entry name" value="Integrin_alpha_N"/>
</dbReference>
<dbReference type="InterPro" id="IPR013783">
    <property type="entry name" value="Ig-like_fold"/>
</dbReference>
<dbReference type="Pfam" id="PF13517">
    <property type="entry name" value="FG-GAP_3"/>
    <property type="match status" value="5"/>
</dbReference>
<proteinExistence type="predicted"/>
<dbReference type="Gene3D" id="2.60.40.10">
    <property type="entry name" value="Immunoglobulins"/>
    <property type="match status" value="2"/>
</dbReference>
<feature type="non-terminal residue" evidence="2">
    <location>
        <position position="945"/>
    </location>
</feature>